<evidence type="ECO:0000313" key="3">
    <source>
        <dbReference type="EMBL" id="PWK22977.1"/>
    </source>
</evidence>
<dbReference type="Pfam" id="PF13584">
    <property type="entry name" value="BatD"/>
    <property type="match status" value="1"/>
</dbReference>
<evidence type="ECO:0000313" key="4">
    <source>
        <dbReference type="Proteomes" id="UP000245489"/>
    </source>
</evidence>
<protein>
    <submittedName>
        <fullName evidence="3">Oxygen tolerance protein BatD</fullName>
    </submittedName>
</protein>
<name>A0A316DX63_9BACT</name>
<evidence type="ECO:0000256" key="1">
    <source>
        <dbReference type="SAM" id="MobiDB-lite"/>
    </source>
</evidence>
<organism evidence="3 4">
    <name type="scientific">Arcicella aurantiaca</name>
    <dbReference type="NCBI Taxonomy" id="591202"/>
    <lineage>
        <taxon>Bacteria</taxon>
        <taxon>Pseudomonadati</taxon>
        <taxon>Bacteroidota</taxon>
        <taxon>Cytophagia</taxon>
        <taxon>Cytophagales</taxon>
        <taxon>Flectobacillaceae</taxon>
        <taxon>Arcicella</taxon>
    </lineage>
</organism>
<keyword evidence="2" id="KW-0812">Transmembrane</keyword>
<gene>
    <name evidence="3" type="ORF">LV89_03245</name>
</gene>
<dbReference type="PANTHER" id="PTHR40940:SF2">
    <property type="entry name" value="BATD"/>
    <property type="match status" value="1"/>
</dbReference>
<evidence type="ECO:0000256" key="2">
    <source>
        <dbReference type="SAM" id="Phobius"/>
    </source>
</evidence>
<accession>A0A316DX63</accession>
<dbReference type="Proteomes" id="UP000245489">
    <property type="component" value="Unassembled WGS sequence"/>
</dbReference>
<keyword evidence="2" id="KW-0472">Membrane</keyword>
<reference evidence="3 4" key="1">
    <citation type="submission" date="2018-05" db="EMBL/GenBank/DDBJ databases">
        <title>Genomic Encyclopedia of Archaeal and Bacterial Type Strains, Phase II (KMG-II): from individual species to whole genera.</title>
        <authorList>
            <person name="Goeker M."/>
        </authorList>
    </citation>
    <scope>NUCLEOTIDE SEQUENCE [LARGE SCALE GENOMIC DNA]</scope>
    <source>
        <strain evidence="3 4">DSM 22214</strain>
    </source>
</reference>
<sequence length="478" mass="53469">MACLSTKAQQNSDVSLIIGEKNILLEDPFVVTVVLKFVGESPNPEYKFPELPNFTKRGVSKSIARSYVSGQPVATCTITQNYAAKKEGVFKIPAFKVNVNGTDLKQEALSIKVSKTVTSGKKDANNTESNSAKPTDNQEDFTDFIEGNSPELANLNTKEDAFLSLSSSKSTPYVGQGFTVTLAFYVAKSNTAEIEFDQNSTQIPIITKKIKPENCWEESFGITEVQEAQVSINGKQYTQYKLYQSTFYPLNDKKIIFPSVSLRLLKFLPEKNGGKKSTYVTFQTGSFTVKAKELPPHPLKNEVSVGEFTWRETLNKHKVITGKSVEYSLQIMGDGYNVKLPQIKNDSIFDFFPPEVDAINTPQNNKIISTKSFTFQIIPKRAGNFVLDKYFQWVYFNTKTEKYDTLKSVLKLEVSGQAIQTADSPLTQTSVYDGLENTDSSEEASDFKKILKDEANILIVIMLIGLIYIFIPNLNNKK</sequence>
<comment type="caution">
    <text evidence="3">The sequence shown here is derived from an EMBL/GenBank/DDBJ whole genome shotgun (WGS) entry which is preliminary data.</text>
</comment>
<proteinExistence type="predicted"/>
<dbReference type="AlphaFoldDB" id="A0A316DX63"/>
<keyword evidence="4" id="KW-1185">Reference proteome</keyword>
<dbReference type="InterPro" id="IPR025738">
    <property type="entry name" value="BatD"/>
</dbReference>
<feature type="region of interest" description="Disordered" evidence="1">
    <location>
        <begin position="119"/>
        <end position="140"/>
    </location>
</feature>
<feature type="compositionally biased region" description="Polar residues" evidence="1">
    <location>
        <begin position="126"/>
        <end position="135"/>
    </location>
</feature>
<keyword evidence="2" id="KW-1133">Transmembrane helix</keyword>
<feature type="transmembrane region" description="Helical" evidence="2">
    <location>
        <begin position="455"/>
        <end position="474"/>
    </location>
</feature>
<dbReference type="EMBL" id="QGGO01000018">
    <property type="protein sequence ID" value="PWK22977.1"/>
    <property type="molecule type" value="Genomic_DNA"/>
</dbReference>
<dbReference type="PANTHER" id="PTHR40940">
    <property type="entry name" value="PROTEIN BATD-RELATED"/>
    <property type="match status" value="1"/>
</dbReference>